<name>A0A498IEN7_MALDO</name>
<dbReference type="AlphaFoldDB" id="A0A498IEN7"/>
<organism evidence="2 3">
    <name type="scientific">Malus domestica</name>
    <name type="common">Apple</name>
    <name type="synonym">Pyrus malus</name>
    <dbReference type="NCBI Taxonomy" id="3750"/>
    <lineage>
        <taxon>Eukaryota</taxon>
        <taxon>Viridiplantae</taxon>
        <taxon>Streptophyta</taxon>
        <taxon>Embryophyta</taxon>
        <taxon>Tracheophyta</taxon>
        <taxon>Spermatophyta</taxon>
        <taxon>Magnoliopsida</taxon>
        <taxon>eudicotyledons</taxon>
        <taxon>Gunneridae</taxon>
        <taxon>Pentapetalae</taxon>
        <taxon>rosids</taxon>
        <taxon>fabids</taxon>
        <taxon>Rosales</taxon>
        <taxon>Rosaceae</taxon>
        <taxon>Amygdaloideae</taxon>
        <taxon>Maleae</taxon>
        <taxon>Malus</taxon>
    </lineage>
</organism>
<comment type="caution">
    <text evidence="2">The sequence shown here is derived from an EMBL/GenBank/DDBJ whole genome shotgun (WGS) entry which is preliminary data.</text>
</comment>
<keyword evidence="3" id="KW-1185">Reference proteome</keyword>
<evidence type="ECO:0000256" key="1">
    <source>
        <dbReference type="SAM" id="Coils"/>
    </source>
</evidence>
<accession>A0A498IEN7</accession>
<keyword evidence="1" id="KW-0175">Coiled coil</keyword>
<gene>
    <name evidence="2" type="ORF">DVH24_036227</name>
</gene>
<proteinExistence type="predicted"/>
<evidence type="ECO:0000313" key="3">
    <source>
        <dbReference type="Proteomes" id="UP000290289"/>
    </source>
</evidence>
<dbReference type="Proteomes" id="UP000290289">
    <property type="component" value="Chromosome 12"/>
</dbReference>
<protein>
    <submittedName>
        <fullName evidence="2">Uncharacterized protein</fullName>
    </submittedName>
</protein>
<feature type="coiled-coil region" evidence="1">
    <location>
        <begin position="5"/>
        <end position="53"/>
    </location>
</feature>
<reference evidence="2 3" key="1">
    <citation type="submission" date="2018-10" db="EMBL/GenBank/DDBJ databases">
        <title>A high-quality apple genome assembly.</title>
        <authorList>
            <person name="Hu J."/>
        </authorList>
    </citation>
    <scope>NUCLEOTIDE SEQUENCE [LARGE SCALE GENOMIC DNA]</scope>
    <source>
        <strain evidence="3">cv. HFTH1</strain>
        <tissue evidence="2">Young leaf</tissue>
    </source>
</reference>
<evidence type="ECO:0000313" key="2">
    <source>
        <dbReference type="EMBL" id="RXH81886.1"/>
    </source>
</evidence>
<dbReference type="EMBL" id="RDQH01000338">
    <property type="protein sequence ID" value="RXH81886.1"/>
    <property type="molecule type" value="Genomic_DNA"/>
</dbReference>
<sequence length="213" mass="24782">MEEHVEMMNKKIKDLEDINVALQVENGMFKLENEKLKKRIKELEAKIIEEQLGTSKDNTNNQMLEKYQEDHPVTSMDIAAEFANPMDVSTRQNEANVQENASITPEGPEVDAVQKRVRKKRKLSCYKYNTTNKKRKKQDDDLPSYNQEINVESSMEAAKDNGGKLELLERANKKSKMKVQFSKLKWGKSLVWNMLTPKEKEVIRDYLLNSDKE</sequence>